<accession>A0A8J5VKY7</accession>
<evidence type="ECO:0000313" key="1">
    <source>
        <dbReference type="EMBL" id="KAG8048319.1"/>
    </source>
</evidence>
<protein>
    <submittedName>
        <fullName evidence="1">Uncharacterized protein</fullName>
    </submittedName>
</protein>
<reference evidence="1" key="1">
    <citation type="journal article" date="2021" name="bioRxiv">
        <title>Whole Genome Assembly and Annotation of Northern Wild Rice, Zizania palustris L., Supports a Whole Genome Duplication in the Zizania Genus.</title>
        <authorList>
            <person name="Haas M."/>
            <person name="Kono T."/>
            <person name="Macchietto M."/>
            <person name="Millas R."/>
            <person name="McGilp L."/>
            <person name="Shao M."/>
            <person name="Duquette J."/>
            <person name="Hirsch C.N."/>
            <person name="Kimball J."/>
        </authorList>
    </citation>
    <scope>NUCLEOTIDE SEQUENCE</scope>
    <source>
        <tissue evidence="1">Fresh leaf tissue</tissue>
    </source>
</reference>
<dbReference type="EMBL" id="JAAALK010000290">
    <property type="protein sequence ID" value="KAG8048319.1"/>
    <property type="molecule type" value="Genomic_DNA"/>
</dbReference>
<proteinExistence type="predicted"/>
<keyword evidence="2" id="KW-1185">Reference proteome</keyword>
<name>A0A8J5VKY7_ZIZPA</name>
<sequence>MAACSCAATVAGHPDTSPVQPLGGSKDTTCNGNRCFTVVPCQICVACVVVVKQQGGCQLCAAVAARRPHCARPVLVSLPCNNLALIPLVSPKPQGTADKRQVLAG</sequence>
<comment type="caution">
    <text evidence="1">The sequence shown here is derived from an EMBL/GenBank/DDBJ whole genome shotgun (WGS) entry which is preliminary data.</text>
</comment>
<dbReference type="AlphaFoldDB" id="A0A8J5VKY7"/>
<organism evidence="1 2">
    <name type="scientific">Zizania palustris</name>
    <name type="common">Northern wild rice</name>
    <dbReference type="NCBI Taxonomy" id="103762"/>
    <lineage>
        <taxon>Eukaryota</taxon>
        <taxon>Viridiplantae</taxon>
        <taxon>Streptophyta</taxon>
        <taxon>Embryophyta</taxon>
        <taxon>Tracheophyta</taxon>
        <taxon>Spermatophyta</taxon>
        <taxon>Magnoliopsida</taxon>
        <taxon>Liliopsida</taxon>
        <taxon>Poales</taxon>
        <taxon>Poaceae</taxon>
        <taxon>BOP clade</taxon>
        <taxon>Oryzoideae</taxon>
        <taxon>Oryzeae</taxon>
        <taxon>Zizaniinae</taxon>
        <taxon>Zizania</taxon>
    </lineage>
</organism>
<gene>
    <name evidence="1" type="ORF">GUJ93_ZPchr0008g12616</name>
</gene>
<evidence type="ECO:0000313" key="2">
    <source>
        <dbReference type="Proteomes" id="UP000729402"/>
    </source>
</evidence>
<reference evidence="1" key="2">
    <citation type="submission" date="2021-02" db="EMBL/GenBank/DDBJ databases">
        <authorList>
            <person name="Kimball J.A."/>
            <person name="Haas M.W."/>
            <person name="Macchietto M."/>
            <person name="Kono T."/>
            <person name="Duquette J."/>
            <person name="Shao M."/>
        </authorList>
    </citation>
    <scope>NUCLEOTIDE SEQUENCE</scope>
    <source>
        <tissue evidence="1">Fresh leaf tissue</tissue>
    </source>
</reference>
<dbReference type="Proteomes" id="UP000729402">
    <property type="component" value="Unassembled WGS sequence"/>
</dbReference>